<evidence type="ECO:0000256" key="6">
    <source>
        <dbReference type="ARBA" id="ARBA00022679"/>
    </source>
</evidence>
<keyword evidence="4" id="KW-1003">Cell membrane</keyword>
<dbReference type="InterPro" id="IPR003594">
    <property type="entry name" value="HATPase_dom"/>
</dbReference>
<proteinExistence type="predicted"/>
<keyword evidence="10" id="KW-0472">Membrane</keyword>
<dbReference type="Pfam" id="PF02518">
    <property type="entry name" value="HATPase_c"/>
    <property type="match status" value="1"/>
</dbReference>
<keyword evidence="9" id="KW-0067">ATP-binding</keyword>
<dbReference type="AlphaFoldDB" id="A0A560GDG2"/>
<evidence type="ECO:0000256" key="3">
    <source>
        <dbReference type="ARBA" id="ARBA00012438"/>
    </source>
</evidence>
<evidence type="ECO:0000259" key="11">
    <source>
        <dbReference type="PROSITE" id="PS50109"/>
    </source>
</evidence>
<dbReference type="GO" id="GO:0000155">
    <property type="term" value="F:phosphorelay sensor kinase activity"/>
    <property type="evidence" value="ECO:0007669"/>
    <property type="project" value="InterPro"/>
</dbReference>
<keyword evidence="10" id="KW-0812">Transmembrane</keyword>
<dbReference type="SUPFAM" id="SSF47384">
    <property type="entry name" value="Homodimeric domain of signal transducing histidine kinase"/>
    <property type="match status" value="1"/>
</dbReference>
<sequence length="442" mass="47607">MEEISIQDTTNKKNLLLLVTLRWLAVGGQVATIAMAQAWFDIELPLLPMAGVVLFLVLLNLVSLYRSRTSPHIANGELFLGLLLDVAALTVQLYLSGGATNPFVSLFLLQVILGAVLLQPVLTWTLVGLTSACFVGLTAYHRDIALFSQGLASAGGAWPRVFDLYLAGTFICFLLASVLAVSFVTRINGNLRQRDARLSDLRQKSVEEDHIVRMGLLASGAAHELGTPLATLSVILNDWQHMPANERDAELLEDVAEMQAALARCKEIVSRILLTAGEARGEGAERTTLVRFLDAVVADWRGAHADRAIDYTNHITDDVAIVSDTAIKQSLFNVFDNALEASPTWVGIDVACHEGLLTVTVQDRGPGFAPDILARFGKPYQSTKNKPGRGLGLFLTVNVARKLGGRVVAANNPAGGATVELRLPIESLIIADGVIEDADDGR</sequence>
<dbReference type="CDD" id="cd00082">
    <property type="entry name" value="HisKA"/>
    <property type="match status" value="1"/>
</dbReference>
<dbReference type="SUPFAM" id="SSF55874">
    <property type="entry name" value="ATPase domain of HSP90 chaperone/DNA topoisomerase II/histidine kinase"/>
    <property type="match status" value="1"/>
</dbReference>
<comment type="caution">
    <text evidence="12">The sequence shown here is derived from an EMBL/GenBank/DDBJ whole genome shotgun (WGS) entry which is preliminary data.</text>
</comment>
<dbReference type="EC" id="2.7.13.3" evidence="3"/>
<evidence type="ECO:0000256" key="1">
    <source>
        <dbReference type="ARBA" id="ARBA00000085"/>
    </source>
</evidence>
<evidence type="ECO:0000313" key="12">
    <source>
        <dbReference type="EMBL" id="TWB31956.1"/>
    </source>
</evidence>
<organism evidence="12 13">
    <name type="scientific">Nitrospirillum amazonense</name>
    <dbReference type="NCBI Taxonomy" id="28077"/>
    <lineage>
        <taxon>Bacteria</taxon>
        <taxon>Pseudomonadati</taxon>
        <taxon>Pseudomonadota</taxon>
        <taxon>Alphaproteobacteria</taxon>
        <taxon>Rhodospirillales</taxon>
        <taxon>Azospirillaceae</taxon>
        <taxon>Nitrospirillum</taxon>
    </lineage>
</organism>
<dbReference type="RefSeq" id="WP_145615096.1">
    <property type="nucleotide sequence ID" value="NZ_JAYNFR010000021.1"/>
</dbReference>
<dbReference type="Gene3D" id="1.10.287.130">
    <property type="match status" value="1"/>
</dbReference>
<evidence type="ECO:0000256" key="7">
    <source>
        <dbReference type="ARBA" id="ARBA00022741"/>
    </source>
</evidence>
<dbReference type="GO" id="GO:0005524">
    <property type="term" value="F:ATP binding"/>
    <property type="evidence" value="ECO:0007669"/>
    <property type="project" value="UniProtKB-KW"/>
</dbReference>
<dbReference type="PRINTS" id="PR00344">
    <property type="entry name" value="BCTRLSENSOR"/>
</dbReference>
<dbReference type="EMBL" id="VITO01000001">
    <property type="protein sequence ID" value="TWB31956.1"/>
    <property type="molecule type" value="Genomic_DNA"/>
</dbReference>
<comment type="subcellular location">
    <subcellularLocation>
        <location evidence="2">Cell membrane</location>
        <topology evidence="2">Multi-pass membrane protein</topology>
    </subcellularLocation>
</comment>
<keyword evidence="5" id="KW-0597">Phosphoprotein</keyword>
<dbReference type="PROSITE" id="PS50109">
    <property type="entry name" value="HIS_KIN"/>
    <property type="match status" value="1"/>
</dbReference>
<dbReference type="InterPro" id="IPR003661">
    <property type="entry name" value="HisK_dim/P_dom"/>
</dbReference>
<dbReference type="InterPro" id="IPR005467">
    <property type="entry name" value="His_kinase_dom"/>
</dbReference>
<feature type="domain" description="Histidine kinase" evidence="11">
    <location>
        <begin position="220"/>
        <end position="427"/>
    </location>
</feature>
<feature type="transmembrane region" description="Helical" evidence="10">
    <location>
        <begin position="46"/>
        <end position="65"/>
    </location>
</feature>
<evidence type="ECO:0000256" key="4">
    <source>
        <dbReference type="ARBA" id="ARBA00022475"/>
    </source>
</evidence>
<comment type="catalytic activity">
    <reaction evidence="1">
        <text>ATP + protein L-histidine = ADP + protein N-phospho-L-histidine.</text>
        <dbReference type="EC" id="2.7.13.3"/>
    </reaction>
</comment>
<dbReference type="PANTHER" id="PTHR44936:SF10">
    <property type="entry name" value="SENSOR PROTEIN RSTB"/>
    <property type="match status" value="1"/>
</dbReference>
<evidence type="ECO:0000256" key="10">
    <source>
        <dbReference type="SAM" id="Phobius"/>
    </source>
</evidence>
<feature type="transmembrane region" description="Helical" evidence="10">
    <location>
        <begin position="107"/>
        <end position="140"/>
    </location>
</feature>
<dbReference type="GO" id="GO:0005886">
    <property type="term" value="C:plasma membrane"/>
    <property type="evidence" value="ECO:0007669"/>
    <property type="project" value="UniProtKB-SubCell"/>
</dbReference>
<dbReference type="InterPro" id="IPR050980">
    <property type="entry name" value="2C_sensor_his_kinase"/>
</dbReference>
<dbReference type="InterPro" id="IPR036097">
    <property type="entry name" value="HisK_dim/P_sf"/>
</dbReference>
<evidence type="ECO:0000256" key="5">
    <source>
        <dbReference type="ARBA" id="ARBA00022553"/>
    </source>
</evidence>
<keyword evidence="6" id="KW-0808">Transferase</keyword>
<evidence type="ECO:0000256" key="8">
    <source>
        <dbReference type="ARBA" id="ARBA00022777"/>
    </source>
</evidence>
<dbReference type="SMART" id="SM00387">
    <property type="entry name" value="HATPase_c"/>
    <property type="match status" value="1"/>
</dbReference>
<feature type="transmembrane region" description="Helical" evidence="10">
    <location>
        <begin position="161"/>
        <end position="184"/>
    </location>
</feature>
<dbReference type="InterPro" id="IPR004358">
    <property type="entry name" value="Sig_transdc_His_kin-like_C"/>
</dbReference>
<feature type="transmembrane region" description="Helical" evidence="10">
    <location>
        <begin position="77"/>
        <end position="95"/>
    </location>
</feature>
<keyword evidence="13" id="KW-1185">Reference proteome</keyword>
<feature type="transmembrane region" description="Helical" evidence="10">
    <location>
        <begin position="15"/>
        <end position="40"/>
    </location>
</feature>
<gene>
    <name evidence="12" type="ORF">FBZ88_101328</name>
</gene>
<keyword evidence="8 12" id="KW-0418">Kinase</keyword>
<evidence type="ECO:0000256" key="9">
    <source>
        <dbReference type="ARBA" id="ARBA00022840"/>
    </source>
</evidence>
<accession>A0A560GDG2</accession>
<keyword evidence="7" id="KW-0547">Nucleotide-binding</keyword>
<dbReference type="Proteomes" id="UP000316545">
    <property type="component" value="Unassembled WGS sequence"/>
</dbReference>
<dbReference type="PANTHER" id="PTHR44936">
    <property type="entry name" value="SENSOR PROTEIN CREC"/>
    <property type="match status" value="1"/>
</dbReference>
<dbReference type="Gene3D" id="3.30.565.10">
    <property type="entry name" value="Histidine kinase-like ATPase, C-terminal domain"/>
    <property type="match status" value="1"/>
</dbReference>
<name>A0A560GDG2_9PROT</name>
<protein>
    <recommendedName>
        <fullName evidence="3">histidine kinase</fullName>
        <ecNumber evidence="3">2.7.13.3</ecNumber>
    </recommendedName>
</protein>
<reference evidence="12 13" key="1">
    <citation type="submission" date="2019-06" db="EMBL/GenBank/DDBJ databases">
        <title>Genomic Encyclopedia of Type Strains, Phase IV (KMG-V): Genome sequencing to study the core and pangenomes of soil and plant-associated prokaryotes.</title>
        <authorList>
            <person name="Whitman W."/>
        </authorList>
    </citation>
    <scope>NUCLEOTIDE SEQUENCE [LARGE SCALE GENOMIC DNA]</scope>
    <source>
        <strain evidence="12 13">BR 11865</strain>
    </source>
</reference>
<dbReference type="InterPro" id="IPR036890">
    <property type="entry name" value="HATPase_C_sf"/>
</dbReference>
<keyword evidence="10" id="KW-1133">Transmembrane helix</keyword>
<evidence type="ECO:0000313" key="13">
    <source>
        <dbReference type="Proteomes" id="UP000316545"/>
    </source>
</evidence>
<evidence type="ECO:0000256" key="2">
    <source>
        <dbReference type="ARBA" id="ARBA00004651"/>
    </source>
</evidence>